<feature type="chain" id="PRO_5037666573" evidence="8">
    <location>
        <begin position="25"/>
        <end position="280"/>
    </location>
</feature>
<feature type="active site" description="Nucleophile" evidence="6">
    <location>
        <position position="207"/>
    </location>
</feature>
<dbReference type="GO" id="GO:0071555">
    <property type="term" value="P:cell wall organization"/>
    <property type="evidence" value="ECO:0007669"/>
    <property type="project" value="UniProtKB-UniRule"/>
</dbReference>
<keyword evidence="5 6" id="KW-0961">Cell wall biogenesis/degradation</keyword>
<dbReference type="EMBL" id="JACRSS010000001">
    <property type="protein sequence ID" value="MBC8538154.1"/>
    <property type="molecule type" value="Genomic_DNA"/>
</dbReference>
<dbReference type="PANTHER" id="PTHR30582">
    <property type="entry name" value="L,D-TRANSPEPTIDASE"/>
    <property type="match status" value="1"/>
</dbReference>
<feature type="active site" description="Proton donor/acceptor" evidence="6">
    <location>
        <position position="179"/>
    </location>
</feature>
<evidence type="ECO:0000256" key="4">
    <source>
        <dbReference type="ARBA" id="ARBA00022984"/>
    </source>
</evidence>
<dbReference type="SUPFAM" id="SSF141523">
    <property type="entry name" value="L,D-transpeptidase catalytic domain-like"/>
    <property type="match status" value="1"/>
</dbReference>
<feature type="signal peptide" evidence="8">
    <location>
        <begin position="1"/>
        <end position="24"/>
    </location>
</feature>
<evidence type="ECO:0000256" key="7">
    <source>
        <dbReference type="SAM" id="MobiDB-lite"/>
    </source>
</evidence>
<keyword evidence="4 6" id="KW-0573">Peptidoglycan synthesis</keyword>
<dbReference type="PROSITE" id="PS52029">
    <property type="entry name" value="LD_TPASE"/>
    <property type="match status" value="1"/>
</dbReference>
<evidence type="ECO:0000256" key="3">
    <source>
        <dbReference type="ARBA" id="ARBA00022960"/>
    </source>
</evidence>
<feature type="region of interest" description="Disordered" evidence="7">
    <location>
        <begin position="233"/>
        <end position="267"/>
    </location>
</feature>
<evidence type="ECO:0000256" key="1">
    <source>
        <dbReference type="ARBA" id="ARBA00004752"/>
    </source>
</evidence>
<feature type="region of interest" description="Disordered" evidence="7">
    <location>
        <begin position="26"/>
        <end position="67"/>
    </location>
</feature>
<evidence type="ECO:0000256" key="5">
    <source>
        <dbReference type="ARBA" id="ARBA00023316"/>
    </source>
</evidence>
<dbReference type="GO" id="GO:0016740">
    <property type="term" value="F:transferase activity"/>
    <property type="evidence" value="ECO:0007669"/>
    <property type="project" value="UniProtKB-KW"/>
</dbReference>
<dbReference type="GO" id="GO:0008360">
    <property type="term" value="P:regulation of cell shape"/>
    <property type="evidence" value="ECO:0007669"/>
    <property type="project" value="UniProtKB-UniRule"/>
</dbReference>
<dbReference type="GO" id="GO:0005576">
    <property type="term" value="C:extracellular region"/>
    <property type="evidence" value="ECO:0007669"/>
    <property type="project" value="TreeGrafter"/>
</dbReference>
<dbReference type="GO" id="GO:0071972">
    <property type="term" value="F:peptidoglycan L,D-transpeptidase activity"/>
    <property type="evidence" value="ECO:0007669"/>
    <property type="project" value="TreeGrafter"/>
</dbReference>
<sequence length="280" mass="31071">MKVNRYAAGLLAAGILLTGVGGCAGDAPENSPAPPSASISGEPAQTPEEPTAPPEKTEAPAPSTQEKTFAELAPTTTMEFAELVGDNGIYEIPEKFPEKGTYKVVVDIYHQVVLVYSRDESGEYTVPERYMICTTGSEETPTPLGTFSAEDHRVRFKKFDIDDVYAQYWTQITGEIYFHSLLYTQKDASAYTVKSYKKLGERDSHGCIRLLVPDARWLFYHIAPGTDIEIREGSEEDRETAKIKEQLTRPSLPETRPTLEPGKIPDTDTWTIQELKETLG</sequence>
<name>A0A926DJ04_9FIRM</name>
<dbReference type="AlphaFoldDB" id="A0A926DJ04"/>
<accession>A0A926DJ04</accession>
<proteinExistence type="predicted"/>
<dbReference type="PROSITE" id="PS51257">
    <property type="entry name" value="PROKAR_LIPOPROTEIN"/>
    <property type="match status" value="1"/>
</dbReference>
<keyword evidence="2" id="KW-0808">Transferase</keyword>
<evidence type="ECO:0000259" key="9">
    <source>
        <dbReference type="PROSITE" id="PS52029"/>
    </source>
</evidence>
<comment type="caution">
    <text evidence="10">The sequence shown here is derived from an EMBL/GenBank/DDBJ whole genome shotgun (WGS) entry which is preliminary data.</text>
</comment>
<evidence type="ECO:0000313" key="10">
    <source>
        <dbReference type="EMBL" id="MBC8538154.1"/>
    </source>
</evidence>
<dbReference type="CDD" id="cd16913">
    <property type="entry name" value="YkuD_like"/>
    <property type="match status" value="1"/>
</dbReference>
<dbReference type="InterPro" id="IPR038063">
    <property type="entry name" value="Transpep_catalytic_dom"/>
</dbReference>
<dbReference type="InterPro" id="IPR005490">
    <property type="entry name" value="LD_TPept_cat_dom"/>
</dbReference>
<keyword evidence="3 6" id="KW-0133">Cell shape</keyword>
<keyword evidence="8" id="KW-0732">Signal</keyword>
<feature type="compositionally biased region" description="Low complexity" evidence="7">
    <location>
        <begin position="36"/>
        <end position="49"/>
    </location>
</feature>
<comment type="pathway">
    <text evidence="1 6">Cell wall biogenesis; peptidoglycan biosynthesis.</text>
</comment>
<feature type="compositionally biased region" description="Basic and acidic residues" evidence="7">
    <location>
        <begin position="233"/>
        <end position="247"/>
    </location>
</feature>
<dbReference type="Gene3D" id="2.40.440.10">
    <property type="entry name" value="L,D-transpeptidase catalytic domain-like"/>
    <property type="match status" value="1"/>
</dbReference>
<evidence type="ECO:0000256" key="6">
    <source>
        <dbReference type="PROSITE-ProRule" id="PRU01373"/>
    </source>
</evidence>
<dbReference type="RefSeq" id="WP_249279930.1">
    <property type="nucleotide sequence ID" value="NZ_JACRSS010000001.1"/>
</dbReference>
<dbReference type="PANTHER" id="PTHR30582:SF2">
    <property type="entry name" value="L,D-TRANSPEPTIDASE YCIB-RELATED"/>
    <property type="match status" value="1"/>
</dbReference>
<feature type="domain" description="L,D-TPase catalytic" evidence="9">
    <location>
        <begin position="102"/>
        <end position="231"/>
    </location>
</feature>
<reference evidence="10" key="1">
    <citation type="submission" date="2020-08" db="EMBL/GenBank/DDBJ databases">
        <title>Genome public.</title>
        <authorList>
            <person name="Liu C."/>
            <person name="Sun Q."/>
        </authorList>
    </citation>
    <scope>NUCLEOTIDE SEQUENCE</scope>
    <source>
        <strain evidence="10">NSJ-63</strain>
    </source>
</reference>
<evidence type="ECO:0000313" key="11">
    <source>
        <dbReference type="Proteomes" id="UP000617951"/>
    </source>
</evidence>
<dbReference type="GO" id="GO:0018104">
    <property type="term" value="P:peptidoglycan-protein cross-linking"/>
    <property type="evidence" value="ECO:0007669"/>
    <property type="project" value="TreeGrafter"/>
</dbReference>
<evidence type="ECO:0000256" key="2">
    <source>
        <dbReference type="ARBA" id="ARBA00022679"/>
    </source>
</evidence>
<keyword evidence="11" id="KW-1185">Reference proteome</keyword>
<gene>
    <name evidence="10" type="ORF">H8693_04320</name>
</gene>
<dbReference type="Proteomes" id="UP000617951">
    <property type="component" value="Unassembled WGS sequence"/>
</dbReference>
<organism evidence="10 11">
    <name type="scientific">Guopingia tenuis</name>
    <dbReference type="NCBI Taxonomy" id="2763656"/>
    <lineage>
        <taxon>Bacteria</taxon>
        <taxon>Bacillati</taxon>
        <taxon>Bacillota</taxon>
        <taxon>Clostridia</taxon>
        <taxon>Christensenellales</taxon>
        <taxon>Christensenellaceae</taxon>
        <taxon>Guopingia</taxon>
    </lineage>
</organism>
<protein>
    <submittedName>
        <fullName evidence="10">L,D-transpeptidase family protein</fullName>
    </submittedName>
</protein>
<dbReference type="Pfam" id="PF03734">
    <property type="entry name" value="YkuD"/>
    <property type="match status" value="1"/>
</dbReference>
<evidence type="ECO:0000256" key="8">
    <source>
        <dbReference type="SAM" id="SignalP"/>
    </source>
</evidence>
<dbReference type="InterPro" id="IPR050979">
    <property type="entry name" value="LD-transpeptidase"/>
</dbReference>